<comment type="catalytic activity">
    <reaction evidence="2">
        <text>adenosylcob(III)inamide phosphate + GTP + H(+) = adenosylcob(III)inamide-GDP + diphosphate</text>
        <dbReference type="Rhea" id="RHEA:22712"/>
        <dbReference type="ChEBI" id="CHEBI:15378"/>
        <dbReference type="ChEBI" id="CHEBI:33019"/>
        <dbReference type="ChEBI" id="CHEBI:37565"/>
        <dbReference type="ChEBI" id="CHEBI:58502"/>
        <dbReference type="ChEBI" id="CHEBI:60487"/>
        <dbReference type="EC" id="2.7.7.62"/>
    </reaction>
</comment>
<evidence type="ECO:0000256" key="7">
    <source>
        <dbReference type="ARBA" id="ARBA00007490"/>
    </source>
</evidence>
<dbReference type="InterPro" id="IPR027417">
    <property type="entry name" value="P-loop_NTPase"/>
</dbReference>
<dbReference type="GO" id="GO:0005525">
    <property type="term" value="F:GTP binding"/>
    <property type="evidence" value="ECO:0007669"/>
    <property type="project" value="UniProtKB-KW"/>
</dbReference>
<comment type="function">
    <text evidence="4">Catalyzes ATP-dependent phosphorylation of adenosylcobinamide and addition of GMP to adenosylcobinamide phosphate.</text>
</comment>
<evidence type="ECO:0000256" key="18">
    <source>
        <dbReference type="PIRSR" id="PIRSR006135-1"/>
    </source>
</evidence>
<evidence type="ECO:0000256" key="3">
    <source>
        <dbReference type="ARBA" id="ARBA00001522"/>
    </source>
</evidence>
<evidence type="ECO:0000256" key="19">
    <source>
        <dbReference type="PIRSR" id="PIRSR006135-2"/>
    </source>
</evidence>
<evidence type="ECO:0000256" key="9">
    <source>
        <dbReference type="ARBA" id="ARBA00012523"/>
    </source>
</evidence>
<comment type="similarity">
    <text evidence="7">Belongs to the CobU/CobP family.</text>
</comment>
<keyword evidence="21" id="KW-1185">Reference proteome</keyword>
<evidence type="ECO:0000256" key="6">
    <source>
        <dbReference type="ARBA" id="ARBA00005159"/>
    </source>
</evidence>
<evidence type="ECO:0000256" key="16">
    <source>
        <dbReference type="ARBA" id="ARBA00029570"/>
    </source>
</evidence>
<dbReference type="PANTHER" id="PTHR34848:SF1">
    <property type="entry name" value="BIFUNCTIONAL ADENOSYLCOBALAMIN BIOSYNTHESIS PROTEIN COBU"/>
    <property type="match status" value="1"/>
</dbReference>
<reference evidence="20 21" key="1">
    <citation type="submission" date="2017-08" db="EMBL/GenBank/DDBJ databases">
        <title>Complete Genome Sequence of Bacillus kochii Oregon-R-modENCODE STRAIN BDGP4, isolated from Drosophila melanogaster gut.</title>
        <authorList>
            <person name="Wan K.H."/>
            <person name="Yu C."/>
            <person name="Park S."/>
            <person name="Hammonds A.S."/>
            <person name="Booth B.W."/>
            <person name="Celniker S.E."/>
        </authorList>
    </citation>
    <scope>NUCLEOTIDE SEQUENCE [LARGE SCALE GENOMIC DNA]</scope>
    <source>
        <strain evidence="20 21">BDGP4</strain>
    </source>
</reference>
<dbReference type="OrthoDB" id="9799422at2"/>
<evidence type="ECO:0000256" key="8">
    <source>
        <dbReference type="ARBA" id="ARBA00012016"/>
    </source>
</evidence>
<name>A0A248TGL0_9BACI</name>
<dbReference type="PIRSF" id="PIRSF006135">
    <property type="entry name" value="CobU"/>
    <property type="match status" value="1"/>
</dbReference>
<dbReference type="AlphaFoldDB" id="A0A248TGL0"/>
<keyword evidence="10" id="KW-0169">Cobalamin biosynthesis</keyword>
<accession>A0A248TGL0</accession>
<dbReference type="Proteomes" id="UP000215137">
    <property type="component" value="Chromosome"/>
</dbReference>
<feature type="active site" description="GMP-histidine intermediate" evidence="18">
    <location>
        <position position="54"/>
    </location>
</feature>
<keyword evidence="11" id="KW-0808">Transferase</keyword>
<comment type="pathway">
    <text evidence="6">Cofactor biosynthesis; adenosylcobalamin biosynthesis; adenosylcobalamin from cob(II)yrinate a,c-diamide: step 5/7.</text>
</comment>
<evidence type="ECO:0000313" key="20">
    <source>
        <dbReference type="EMBL" id="ASV67269.1"/>
    </source>
</evidence>
<keyword evidence="12 19" id="KW-0547">Nucleotide-binding</keyword>
<evidence type="ECO:0000256" key="1">
    <source>
        <dbReference type="ARBA" id="ARBA00000312"/>
    </source>
</evidence>
<evidence type="ECO:0000256" key="17">
    <source>
        <dbReference type="ARBA" id="ARBA00030571"/>
    </source>
</evidence>
<evidence type="ECO:0000256" key="11">
    <source>
        <dbReference type="ARBA" id="ARBA00022679"/>
    </source>
</evidence>
<dbReference type="EMBL" id="CP022983">
    <property type="protein sequence ID" value="ASV67269.1"/>
    <property type="molecule type" value="Genomic_DNA"/>
</dbReference>
<dbReference type="InterPro" id="IPR003203">
    <property type="entry name" value="CobU/CobP"/>
</dbReference>
<evidence type="ECO:0000313" key="21">
    <source>
        <dbReference type="Proteomes" id="UP000215137"/>
    </source>
</evidence>
<dbReference type="KEGG" id="bko:CKF48_08025"/>
<feature type="binding site" evidence="19">
    <location>
        <position position="90"/>
    </location>
    <ligand>
        <name>GTP</name>
        <dbReference type="ChEBI" id="CHEBI:37565"/>
    </ligand>
</feature>
<keyword evidence="15 19" id="KW-0342">GTP-binding</keyword>
<dbReference type="GO" id="GO:0008820">
    <property type="term" value="F:cobinamide phosphate guanylyltransferase activity"/>
    <property type="evidence" value="ECO:0007669"/>
    <property type="project" value="UniProtKB-EC"/>
</dbReference>
<feature type="binding site" evidence="19">
    <location>
        <begin position="9"/>
        <end position="16"/>
    </location>
    <ligand>
        <name>GTP</name>
        <dbReference type="ChEBI" id="CHEBI:37565"/>
    </ligand>
</feature>
<feature type="binding site" evidence="19">
    <location>
        <begin position="38"/>
        <end position="40"/>
    </location>
    <ligand>
        <name>GTP</name>
        <dbReference type="ChEBI" id="CHEBI:37565"/>
    </ligand>
</feature>
<dbReference type="UniPathway" id="UPA00148">
    <property type="reaction ID" value="UER00236"/>
</dbReference>
<comment type="catalytic activity">
    <reaction evidence="3">
        <text>adenosylcob(III)inamide + GTP = adenosylcob(III)inamide phosphate + GDP + H(+)</text>
        <dbReference type="Rhea" id="RHEA:15765"/>
        <dbReference type="ChEBI" id="CHEBI:2480"/>
        <dbReference type="ChEBI" id="CHEBI:15378"/>
        <dbReference type="ChEBI" id="CHEBI:37565"/>
        <dbReference type="ChEBI" id="CHEBI:58189"/>
        <dbReference type="ChEBI" id="CHEBI:58502"/>
        <dbReference type="EC" id="2.7.1.156"/>
    </reaction>
</comment>
<evidence type="ECO:0000256" key="4">
    <source>
        <dbReference type="ARBA" id="ARBA00003889"/>
    </source>
</evidence>
<dbReference type="Gene3D" id="3.40.50.300">
    <property type="entry name" value="P-loop containing nucleotide triphosphate hydrolases"/>
    <property type="match status" value="1"/>
</dbReference>
<comment type="catalytic activity">
    <reaction evidence="1">
        <text>adenosylcob(III)inamide + ATP = adenosylcob(III)inamide phosphate + ADP + H(+)</text>
        <dbReference type="Rhea" id="RHEA:15769"/>
        <dbReference type="ChEBI" id="CHEBI:2480"/>
        <dbReference type="ChEBI" id="CHEBI:15378"/>
        <dbReference type="ChEBI" id="CHEBI:30616"/>
        <dbReference type="ChEBI" id="CHEBI:58502"/>
        <dbReference type="ChEBI" id="CHEBI:456216"/>
        <dbReference type="EC" id="2.7.1.156"/>
    </reaction>
</comment>
<dbReference type="EC" id="2.7.1.156" evidence="8"/>
<organism evidence="20 21">
    <name type="scientific">Cytobacillus kochii</name>
    <dbReference type="NCBI Taxonomy" id="859143"/>
    <lineage>
        <taxon>Bacteria</taxon>
        <taxon>Bacillati</taxon>
        <taxon>Bacillota</taxon>
        <taxon>Bacilli</taxon>
        <taxon>Bacillales</taxon>
        <taxon>Bacillaceae</taxon>
        <taxon>Cytobacillus</taxon>
    </lineage>
</organism>
<dbReference type="CDD" id="cd00544">
    <property type="entry name" value="CobU"/>
    <property type="match status" value="1"/>
</dbReference>
<dbReference type="RefSeq" id="WP_095370843.1">
    <property type="nucleotide sequence ID" value="NZ_CP022983.1"/>
</dbReference>
<keyword evidence="13" id="KW-0418">Kinase</keyword>
<dbReference type="SUPFAM" id="SSF52540">
    <property type="entry name" value="P-loop containing nucleoside triphosphate hydrolases"/>
    <property type="match status" value="1"/>
</dbReference>
<dbReference type="GO" id="GO:0043752">
    <property type="term" value="F:adenosylcobinamide kinase activity"/>
    <property type="evidence" value="ECO:0007669"/>
    <property type="project" value="UniProtKB-EC"/>
</dbReference>
<evidence type="ECO:0000256" key="13">
    <source>
        <dbReference type="ARBA" id="ARBA00022777"/>
    </source>
</evidence>
<dbReference type="GO" id="GO:0009236">
    <property type="term" value="P:cobalamin biosynthetic process"/>
    <property type="evidence" value="ECO:0007669"/>
    <property type="project" value="UniProtKB-UniPathway"/>
</dbReference>
<evidence type="ECO:0000256" key="14">
    <source>
        <dbReference type="ARBA" id="ARBA00022840"/>
    </source>
</evidence>
<proteinExistence type="inferred from homology"/>
<gene>
    <name evidence="20" type="ORF">CKF48_08025</name>
</gene>
<evidence type="ECO:0000256" key="15">
    <source>
        <dbReference type="ARBA" id="ARBA00023134"/>
    </source>
</evidence>
<evidence type="ECO:0000256" key="10">
    <source>
        <dbReference type="ARBA" id="ARBA00022573"/>
    </source>
</evidence>
<dbReference type="GO" id="GO:0005524">
    <property type="term" value="F:ATP binding"/>
    <property type="evidence" value="ECO:0007669"/>
    <property type="project" value="UniProtKB-KW"/>
</dbReference>
<protein>
    <recommendedName>
        <fullName evidence="16">Adenosylcobinamide kinase</fullName>
        <ecNumber evidence="8">2.7.1.156</ecNumber>
        <ecNumber evidence="9">2.7.7.62</ecNumber>
    </recommendedName>
    <alternativeName>
        <fullName evidence="17">Adenosylcobinamide-phosphate guanylyltransferase</fullName>
    </alternativeName>
</protein>
<dbReference type="EC" id="2.7.7.62" evidence="9"/>
<sequence>MARIIFISGGVRSGKSRLAEKLAIDRAYYHGKHLHYIATAQPSDKEMMLRIQHHQKQRQESGKKWMTWEQPRKVHQLATHFSSNDIILLDCLTTLLNNEFFYENRWSDYEFQQQIYANLVQGIKELSSKVDTLILVSNEIFHDVISDEPLVLVYGKMLGRLHQKIVKLADEAYLVDAGCLIQMKGGEEYERLNGRWNRL</sequence>
<comment type="pathway">
    <text evidence="5">Cofactor biosynthesis; adenosylcobalamin biosynthesis; adenosylcobalamin from cob(II)yrinate a,c-diamide: step 6/7.</text>
</comment>
<evidence type="ECO:0000256" key="2">
    <source>
        <dbReference type="ARBA" id="ARBA00000711"/>
    </source>
</evidence>
<evidence type="ECO:0000256" key="5">
    <source>
        <dbReference type="ARBA" id="ARBA00004692"/>
    </source>
</evidence>
<feature type="binding site" evidence="19">
    <location>
        <position position="69"/>
    </location>
    <ligand>
        <name>GTP</name>
        <dbReference type="ChEBI" id="CHEBI:37565"/>
    </ligand>
</feature>
<evidence type="ECO:0000256" key="12">
    <source>
        <dbReference type="ARBA" id="ARBA00022741"/>
    </source>
</evidence>
<dbReference type="Pfam" id="PF02283">
    <property type="entry name" value="CobU"/>
    <property type="match status" value="1"/>
</dbReference>
<keyword evidence="14" id="KW-0067">ATP-binding</keyword>
<dbReference type="PANTHER" id="PTHR34848">
    <property type="match status" value="1"/>
</dbReference>